<keyword evidence="1" id="KW-0732">Signal</keyword>
<organism evidence="2">
    <name type="scientific">Anopheles darlingi</name>
    <name type="common">Mosquito</name>
    <dbReference type="NCBI Taxonomy" id="43151"/>
    <lineage>
        <taxon>Eukaryota</taxon>
        <taxon>Metazoa</taxon>
        <taxon>Ecdysozoa</taxon>
        <taxon>Arthropoda</taxon>
        <taxon>Hexapoda</taxon>
        <taxon>Insecta</taxon>
        <taxon>Pterygota</taxon>
        <taxon>Neoptera</taxon>
        <taxon>Endopterygota</taxon>
        <taxon>Diptera</taxon>
        <taxon>Nematocera</taxon>
        <taxon>Culicoidea</taxon>
        <taxon>Culicidae</taxon>
        <taxon>Anophelinae</taxon>
        <taxon>Anopheles</taxon>
    </lineage>
</organism>
<sequence>MLLCFIHFLICFFFIPIHSLSLCFIVSTSSYSYNGCFWHVLRHGLLLRRASFSSFAICFINDQSSELGEGCLCLRLRFVGSHFVNFSNTKTRPHSLSPKTSPIR</sequence>
<proteinExistence type="predicted"/>
<dbReference type="AlphaFoldDB" id="A0A2M4D9J2"/>
<accession>A0A2M4D9J2</accession>
<feature type="chain" id="PRO_5014895514" evidence="1">
    <location>
        <begin position="20"/>
        <end position="104"/>
    </location>
</feature>
<evidence type="ECO:0000256" key="1">
    <source>
        <dbReference type="SAM" id="SignalP"/>
    </source>
</evidence>
<protein>
    <submittedName>
        <fullName evidence="2">Putative secreted protein</fullName>
    </submittedName>
</protein>
<feature type="signal peptide" evidence="1">
    <location>
        <begin position="1"/>
        <end position="19"/>
    </location>
</feature>
<reference evidence="2" key="1">
    <citation type="submission" date="2018-01" db="EMBL/GenBank/DDBJ databases">
        <title>An insight into the sialome of Amazonian anophelines.</title>
        <authorList>
            <person name="Ribeiro J.M."/>
            <person name="Scarpassa V."/>
            <person name="Calvo E."/>
        </authorList>
    </citation>
    <scope>NUCLEOTIDE SEQUENCE</scope>
</reference>
<dbReference type="EMBL" id="GGFL01010019">
    <property type="protein sequence ID" value="MBW74197.1"/>
    <property type="molecule type" value="Transcribed_RNA"/>
</dbReference>
<name>A0A2M4D9J2_ANODA</name>
<evidence type="ECO:0000313" key="2">
    <source>
        <dbReference type="EMBL" id="MBW74197.1"/>
    </source>
</evidence>